<reference evidence="17" key="2">
    <citation type="journal article" date="2020" name="Nat. Commun.">
        <title>Large-scale genome sequencing of mycorrhizal fungi provides insights into the early evolution of symbiotic traits.</title>
        <authorList>
            <person name="Miyauchi S."/>
            <person name="Kiss E."/>
            <person name="Kuo A."/>
            <person name="Drula E."/>
            <person name="Kohler A."/>
            <person name="Sanchez-Garcia M."/>
            <person name="Morin E."/>
            <person name="Andreopoulos B."/>
            <person name="Barry K.W."/>
            <person name="Bonito G."/>
            <person name="Buee M."/>
            <person name="Carver A."/>
            <person name="Chen C."/>
            <person name="Cichocki N."/>
            <person name="Clum A."/>
            <person name="Culley D."/>
            <person name="Crous P.W."/>
            <person name="Fauchery L."/>
            <person name="Girlanda M."/>
            <person name="Hayes R.D."/>
            <person name="Keri Z."/>
            <person name="LaButti K."/>
            <person name="Lipzen A."/>
            <person name="Lombard V."/>
            <person name="Magnuson J."/>
            <person name="Maillard F."/>
            <person name="Murat C."/>
            <person name="Nolan M."/>
            <person name="Ohm R.A."/>
            <person name="Pangilinan J."/>
            <person name="Pereira M.F."/>
            <person name="Perotto S."/>
            <person name="Peter M."/>
            <person name="Pfister S."/>
            <person name="Riley R."/>
            <person name="Sitrit Y."/>
            <person name="Stielow J.B."/>
            <person name="Szollosi G."/>
            <person name="Zifcakova L."/>
            <person name="Stursova M."/>
            <person name="Spatafora J.W."/>
            <person name="Tedersoo L."/>
            <person name="Vaario L.M."/>
            <person name="Yamada A."/>
            <person name="Yan M."/>
            <person name="Wang P."/>
            <person name="Xu J."/>
            <person name="Bruns T."/>
            <person name="Baldrian P."/>
            <person name="Vilgalys R."/>
            <person name="Dunand C."/>
            <person name="Henrissat B."/>
            <person name="Grigoriev I.V."/>
            <person name="Hibbett D."/>
            <person name="Nagy L.G."/>
            <person name="Martin F.M."/>
        </authorList>
    </citation>
    <scope>NUCLEOTIDE SEQUENCE</scope>
    <source>
        <strain evidence="17">Prilba</strain>
    </source>
</reference>
<evidence type="ECO:0000259" key="16">
    <source>
        <dbReference type="Pfam" id="PF23233"/>
    </source>
</evidence>
<dbReference type="Pfam" id="PF23220">
    <property type="entry name" value="HAT_Syf1_M"/>
    <property type="match status" value="1"/>
</dbReference>
<evidence type="ECO:0000256" key="2">
    <source>
        <dbReference type="ARBA" id="ARBA00008644"/>
    </source>
</evidence>
<dbReference type="InterPro" id="IPR011990">
    <property type="entry name" value="TPR-like_helical_dom_sf"/>
</dbReference>
<evidence type="ECO:0000256" key="8">
    <source>
        <dbReference type="ARBA" id="ARBA00023242"/>
    </source>
</evidence>
<dbReference type="InterPro" id="IPR003107">
    <property type="entry name" value="HAT"/>
</dbReference>
<feature type="domain" description="Pre-mRNA-splicing factor Syf1-like N-terminal HAT-repeats" evidence="16">
    <location>
        <begin position="172"/>
        <end position="263"/>
    </location>
</feature>
<dbReference type="Pfam" id="PF23233">
    <property type="entry name" value="HAT_Syf1_CNRKL1_N"/>
    <property type="match status" value="1"/>
</dbReference>
<comment type="function">
    <text evidence="9">Involved in pre-mRNA splicing and cell cycle progression.</text>
</comment>
<evidence type="ECO:0000259" key="15">
    <source>
        <dbReference type="Pfam" id="PF23231"/>
    </source>
</evidence>
<keyword evidence="5" id="KW-0747">Spliceosome</keyword>
<comment type="subunit">
    <text evidence="3">Associated with the spliceosome.</text>
</comment>
<evidence type="ECO:0000256" key="12">
    <source>
        <dbReference type="SAM" id="Coils"/>
    </source>
</evidence>
<reference evidence="17" key="1">
    <citation type="submission" date="2019-10" db="EMBL/GenBank/DDBJ databases">
        <authorList>
            <consortium name="DOE Joint Genome Institute"/>
            <person name="Kuo A."/>
            <person name="Miyauchi S."/>
            <person name="Kiss E."/>
            <person name="Drula E."/>
            <person name="Kohler A."/>
            <person name="Sanchez-Garcia M."/>
            <person name="Andreopoulos B."/>
            <person name="Barry K.W."/>
            <person name="Bonito G."/>
            <person name="Buee M."/>
            <person name="Carver A."/>
            <person name="Chen C."/>
            <person name="Cichocki N."/>
            <person name="Clum A."/>
            <person name="Culley D."/>
            <person name="Crous P.W."/>
            <person name="Fauchery L."/>
            <person name="Girlanda M."/>
            <person name="Hayes R."/>
            <person name="Keri Z."/>
            <person name="LaButti K."/>
            <person name="Lipzen A."/>
            <person name="Lombard V."/>
            <person name="Magnuson J."/>
            <person name="Maillard F."/>
            <person name="Morin E."/>
            <person name="Murat C."/>
            <person name="Nolan M."/>
            <person name="Ohm R."/>
            <person name="Pangilinan J."/>
            <person name="Pereira M."/>
            <person name="Perotto S."/>
            <person name="Peter M."/>
            <person name="Riley R."/>
            <person name="Sitrit Y."/>
            <person name="Stielow B."/>
            <person name="Szollosi G."/>
            <person name="Zifcakova L."/>
            <person name="Stursova M."/>
            <person name="Spatafora J.W."/>
            <person name="Tedersoo L."/>
            <person name="Vaario L.-M."/>
            <person name="Yamada A."/>
            <person name="Yan M."/>
            <person name="Wang P."/>
            <person name="Xu J."/>
            <person name="Bruns T."/>
            <person name="Baldrian P."/>
            <person name="Vilgalys R."/>
            <person name="Henrissat B."/>
            <person name="Grigoriev I.V."/>
            <person name="Hibbett D."/>
            <person name="Nagy L.G."/>
            <person name="Martin F.M."/>
        </authorList>
    </citation>
    <scope>NUCLEOTIDE SEQUENCE</scope>
    <source>
        <strain evidence="17">Prilba</strain>
    </source>
</reference>
<name>A0A9P5MUM4_9AGAM</name>
<dbReference type="OrthoDB" id="10067343at2759"/>
<evidence type="ECO:0000256" key="4">
    <source>
        <dbReference type="ARBA" id="ARBA00022664"/>
    </source>
</evidence>
<keyword evidence="7" id="KW-0508">mRNA splicing</keyword>
<dbReference type="EMBL" id="WHVB01000010">
    <property type="protein sequence ID" value="KAF8479202.1"/>
    <property type="molecule type" value="Genomic_DNA"/>
</dbReference>
<keyword evidence="12" id="KW-0175">Coiled coil</keyword>
<dbReference type="AlphaFoldDB" id="A0A9P5MUM4"/>
<dbReference type="Gene3D" id="1.25.40.10">
    <property type="entry name" value="Tetratricopeptide repeat domain"/>
    <property type="match status" value="4"/>
</dbReference>
<dbReference type="FunFam" id="1.25.40.10:FF:000038">
    <property type="entry name" value="Putative pre-mRNA-splicing factor SYF1"/>
    <property type="match status" value="1"/>
</dbReference>
<evidence type="ECO:0000256" key="11">
    <source>
        <dbReference type="ARBA" id="ARBA00067212"/>
    </source>
</evidence>
<dbReference type="SMART" id="SM00386">
    <property type="entry name" value="HAT"/>
    <property type="match status" value="11"/>
</dbReference>
<accession>A0A9P5MUM4</accession>
<evidence type="ECO:0000256" key="6">
    <source>
        <dbReference type="ARBA" id="ARBA00022737"/>
    </source>
</evidence>
<evidence type="ECO:0000259" key="14">
    <source>
        <dbReference type="Pfam" id="PF23220"/>
    </source>
</evidence>
<dbReference type="GO" id="GO:0000349">
    <property type="term" value="P:generation of catalytic spliceosome for first transesterification step"/>
    <property type="evidence" value="ECO:0007669"/>
    <property type="project" value="TreeGrafter"/>
</dbReference>
<feature type="region of interest" description="Disordered" evidence="13">
    <location>
        <begin position="337"/>
        <end position="389"/>
    </location>
</feature>
<keyword evidence="4" id="KW-0507">mRNA processing</keyword>
<dbReference type="InterPro" id="IPR055433">
    <property type="entry name" value="HAT_Syf1-like_N"/>
</dbReference>
<evidence type="ECO:0000313" key="18">
    <source>
        <dbReference type="Proteomes" id="UP000759537"/>
    </source>
</evidence>
<gene>
    <name evidence="17" type="ORF">DFH94DRAFT_632530</name>
</gene>
<comment type="similarity">
    <text evidence="2">Belongs to the crooked-neck family.</text>
</comment>
<evidence type="ECO:0000256" key="3">
    <source>
        <dbReference type="ARBA" id="ARBA00011524"/>
    </source>
</evidence>
<dbReference type="Pfam" id="PF23231">
    <property type="entry name" value="HAT_Syf1_CNRKL1_C"/>
    <property type="match status" value="1"/>
</dbReference>
<dbReference type="InterPro" id="IPR045075">
    <property type="entry name" value="Syf1-like"/>
</dbReference>
<comment type="subcellular location">
    <subcellularLocation>
        <location evidence="1">Nucleus</location>
    </subcellularLocation>
</comment>
<evidence type="ECO:0000256" key="7">
    <source>
        <dbReference type="ARBA" id="ARBA00023187"/>
    </source>
</evidence>
<dbReference type="InterPro" id="IPR056350">
    <property type="entry name" value="HAT_Syf1_central"/>
</dbReference>
<dbReference type="PANTHER" id="PTHR11246">
    <property type="entry name" value="PRE-MRNA SPLICING FACTOR"/>
    <property type="match status" value="1"/>
</dbReference>
<evidence type="ECO:0000256" key="1">
    <source>
        <dbReference type="ARBA" id="ARBA00004123"/>
    </source>
</evidence>
<keyword evidence="8" id="KW-0539">Nucleus</keyword>
<dbReference type="InterPro" id="IPR055430">
    <property type="entry name" value="HAT_Syf1_CNRKL1_C"/>
</dbReference>
<evidence type="ECO:0000256" key="13">
    <source>
        <dbReference type="SAM" id="MobiDB-lite"/>
    </source>
</evidence>
<evidence type="ECO:0000256" key="10">
    <source>
        <dbReference type="ARBA" id="ARBA00039472"/>
    </source>
</evidence>
<organism evidence="17 18">
    <name type="scientific">Russula ochroleuca</name>
    <dbReference type="NCBI Taxonomy" id="152965"/>
    <lineage>
        <taxon>Eukaryota</taxon>
        <taxon>Fungi</taxon>
        <taxon>Dikarya</taxon>
        <taxon>Basidiomycota</taxon>
        <taxon>Agaricomycotina</taxon>
        <taxon>Agaricomycetes</taxon>
        <taxon>Russulales</taxon>
        <taxon>Russulaceae</taxon>
        <taxon>Russula</taxon>
    </lineage>
</organism>
<feature type="region of interest" description="Disordered" evidence="13">
    <location>
        <begin position="938"/>
        <end position="986"/>
    </location>
</feature>
<feature type="domain" description="Pre-mRNA-splicing factor SYF1 central HAT repeats" evidence="14">
    <location>
        <begin position="389"/>
        <end position="547"/>
    </location>
</feature>
<proteinExistence type="inferred from homology"/>
<keyword evidence="6" id="KW-0677">Repeat</keyword>
<dbReference type="GO" id="GO:0071014">
    <property type="term" value="C:post-mRNA release spliceosomal complex"/>
    <property type="evidence" value="ECO:0007669"/>
    <property type="project" value="TreeGrafter"/>
</dbReference>
<evidence type="ECO:0000256" key="5">
    <source>
        <dbReference type="ARBA" id="ARBA00022728"/>
    </source>
</evidence>
<dbReference type="GO" id="GO:0071007">
    <property type="term" value="C:U2-type catalytic step 2 spliceosome"/>
    <property type="evidence" value="ECO:0007669"/>
    <property type="project" value="TreeGrafter"/>
</dbReference>
<feature type="coiled-coil region" evidence="12">
    <location>
        <begin position="475"/>
        <end position="502"/>
    </location>
</feature>
<dbReference type="SUPFAM" id="SSF48452">
    <property type="entry name" value="TPR-like"/>
    <property type="match status" value="3"/>
</dbReference>
<comment type="caution">
    <text evidence="17">The sequence shown here is derived from an EMBL/GenBank/DDBJ whole genome shotgun (WGS) entry which is preliminary data.</text>
</comment>
<keyword evidence="18" id="KW-1185">Reference proteome</keyword>
<sequence>MTVEATVNIESLSASFPLTFPIPSPFTHPSLLSVKDLHREEDLLRNPTSFRQWWAAIHTTREAQNSLLKLEPLADIPPETRALLGPLASPTARQSLQRLTYLYEAALANFTGSYKLWKSYLQTRMSYVLGKQLTKKKAGGKKRLPDIKDAIEEEQEDLEQWEGGLDGVVGWEEWRALVATFERALMWLPKLPRLWLMYLSIFNHQNCPPVLSHSHARRTFDRALRTLPPSLHHRIWVRYLLWAETRGGVTTVAVYRRYLAIDPSVTERYVALLLSPSNPSPRPLEAAKLLLRLSRKAARGEYISSEGKSPYQLLGDLLDVVEAHAEQIGLGIEELGSAEADEESAGEDAKDPHQQQNGDSLIRFAGPPTAVGADGKPAPVYDEDEDPNSSRRLDVEKIIRKDGLAVYKDQAGRLWTGLATYWIKRAEFERAKETFETGIATVLTIRDFTQIFDAYAEFSESVISGIMEELANPDEEDEDLDVKETEEELDAKMKEFEELMDRRPFLVNDVLLRRNPSDVQEWEKRVGLWGQDDEKVAETYTRALSTIAPRRATPNLHRLYIDFAKFYEEGGTTGEAEADLASARKVLEKATKVNFKNVEDLAEIWCEWAEMEVRHENYDDAIRVMQRAAAVPKNTKINYHDHALPVQARLFKSLKLWSFYVDLEESLGTVESTKAVYDKILELRIANAQIIVNYAAFLEENKYFEESFKVYERGVELFTFPVSFEIWNIYLSKFVKRYGGSKLERARDLFEQALEKCPPKSCKPIFLMYSQLEEDYGLAKRAMSIYDRATLVVESEEKFEMFTIYIAKAAANYGLTATRPIYERALEVLPDRQTAKMSLRFAALERKLGEIDRARAIYAHASQFCDPRTNPEFWAEWHSFEIDTGSEDTFREMLRIKRSVQAQFNTESSYLAAQALAASQGAAKDVEEEAALDPMAAAEKQTGGKTGLKFVSAKQQAQHQGDDEQAPSPQAVGNADEIQISDEEDI</sequence>
<evidence type="ECO:0000313" key="17">
    <source>
        <dbReference type="EMBL" id="KAF8479202.1"/>
    </source>
</evidence>
<feature type="domain" description="Pre-mRNA-splicing factor Syf1/CRNKL1-like C-terminal HAT-repeats" evidence="15">
    <location>
        <begin position="549"/>
        <end position="939"/>
    </location>
</feature>
<dbReference type="FunFam" id="1.25.40.10:FF:000137">
    <property type="entry name" value="Pre-mRNA-splicing factor syf1"/>
    <property type="match status" value="1"/>
</dbReference>
<dbReference type="PANTHER" id="PTHR11246:SF5">
    <property type="entry name" value="PRE-MRNA-SPLICING FACTOR SYF1"/>
    <property type="match status" value="1"/>
</dbReference>
<dbReference type="FunFam" id="1.25.40.10:FF:000023">
    <property type="entry name" value="Pre-mRNA-splicing factor SYF1"/>
    <property type="match status" value="1"/>
</dbReference>
<dbReference type="GO" id="GO:0000974">
    <property type="term" value="C:Prp19 complex"/>
    <property type="evidence" value="ECO:0007669"/>
    <property type="project" value="TreeGrafter"/>
</dbReference>
<protein>
    <recommendedName>
        <fullName evidence="10">Pre-mRNA-splicing factor SYF1</fullName>
    </recommendedName>
    <alternativeName>
        <fullName evidence="11">Pre-mRNA-splicing factor syf1</fullName>
    </alternativeName>
</protein>
<dbReference type="Proteomes" id="UP000759537">
    <property type="component" value="Unassembled WGS sequence"/>
</dbReference>
<evidence type="ECO:0000256" key="9">
    <source>
        <dbReference type="ARBA" id="ARBA00037272"/>
    </source>
</evidence>